<dbReference type="Proteomes" id="UP000469452">
    <property type="component" value="Unassembled WGS sequence"/>
</dbReference>
<organism evidence="1 2">
    <name type="scientific">Aphanomyces astaci</name>
    <name type="common">Crayfish plague agent</name>
    <dbReference type="NCBI Taxonomy" id="112090"/>
    <lineage>
        <taxon>Eukaryota</taxon>
        <taxon>Sar</taxon>
        <taxon>Stramenopiles</taxon>
        <taxon>Oomycota</taxon>
        <taxon>Saprolegniomycetes</taxon>
        <taxon>Saprolegniales</taxon>
        <taxon>Verrucalvaceae</taxon>
        <taxon>Aphanomyces</taxon>
    </lineage>
</organism>
<proteinExistence type="predicted"/>
<reference evidence="1 2" key="1">
    <citation type="submission" date="2019-06" db="EMBL/GenBank/DDBJ databases">
        <title>Genomics analysis of Aphanomyces spp. identifies a new class of oomycete effector associated with host adaptation.</title>
        <authorList>
            <person name="Gaulin E."/>
        </authorList>
    </citation>
    <scope>NUCLEOTIDE SEQUENCE [LARGE SCALE GENOMIC DNA]</scope>
    <source>
        <strain evidence="1 2">E</strain>
    </source>
</reference>
<accession>A0A6A5AQM0</accession>
<protein>
    <submittedName>
        <fullName evidence="1">Uncharacterized protein</fullName>
    </submittedName>
</protein>
<dbReference type="AlphaFoldDB" id="A0A6A5AQM0"/>
<name>A0A6A5AQM0_APHAT</name>
<evidence type="ECO:0000313" key="2">
    <source>
        <dbReference type="Proteomes" id="UP000469452"/>
    </source>
</evidence>
<gene>
    <name evidence="1" type="ORF">AaE_004847</name>
</gene>
<sequence>MHLIVEGSQDEHHAFEVRTEYAAADDYDDWKSNVYAKLARLPWCCRISPHASSKEGSMEWIEKGQLVLNPGWLDAGHYAVLTIGHRDADENDGDVGYEVTECTMKQLPVVEV</sequence>
<dbReference type="EMBL" id="VJMI01010413">
    <property type="protein sequence ID" value="KAF0755813.1"/>
    <property type="molecule type" value="Genomic_DNA"/>
</dbReference>
<evidence type="ECO:0000313" key="1">
    <source>
        <dbReference type="EMBL" id="KAF0755813.1"/>
    </source>
</evidence>
<comment type="caution">
    <text evidence="1">The sequence shown here is derived from an EMBL/GenBank/DDBJ whole genome shotgun (WGS) entry which is preliminary data.</text>
</comment>